<sequence length="510" mass="54411">MSAPFSKAFLAKNFLILSSAIFAWNCSSDSDSSTGGDVNLPVAECDLSEISAQYPIWTGAYFIYADGSVTDGANAVGVFDFESGNLMDAAGTVIGNIPNVLEQPYFDGTHLIYRDCSVKALDGSNVGIVDEGGNIVPNPESSSSVAGEENPASSSSEAMQPIEPQSSSSEGISIPESSSSQNVESSSSATKPSGSGEMDPSGYEIMNYASLLGNGKEGWSSRYWDACKPHCSWPGNVDTSSQAVFEANHYAARNCNINDYEIPAWTLSYNVQQYWKGYQGTTSACSSDRGGGAGGAFVCSDMAPVAVNDTLAYAFVAAPGNGNQGCGKCYHIQFNGGNHANDIKASHKALKGKHMVVMASNIGYDVEEGQFDMMVPGGGVGQFDALSTQIGVSSDNLGVKYGGFLSTCQQSLGYDASVDKYQTCVKQMCADVFTGHDNLLRGCNWFADWYMTADNPTYNWEEVECPQYLLDKYMTTINTTIATDIAWQDDWSSYTGGDFETKDCDDTGCP</sequence>
<dbReference type="EMBL" id="FRAW01000009">
    <property type="protein sequence ID" value="SHK54656.1"/>
    <property type="molecule type" value="Genomic_DNA"/>
</dbReference>
<reference evidence="13" key="1">
    <citation type="submission" date="2016-11" db="EMBL/GenBank/DDBJ databases">
        <authorList>
            <person name="Varghese N."/>
            <person name="Submissions S."/>
        </authorList>
    </citation>
    <scope>NUCLEOTIDE SEQUENCE [LARGE SCALE GENOMIC DNA]</scope>
    <source>
        <strain evidence="13">UWOS</strain>
    </source>
</reference>
<evidence type="ECO:0000313" key="13">
    <source>
        <dbReference type="Proteomes" id="UP000184275"/>
    </source>
</evidence>
<keyword evidence="6" id="KW-0119">Carbohydrate metabolism</keyword>
<dbReference type="Pfam" id="PF02015">
    <property type="entry name" value="Glyco_hydro_45"/>
    <property type="match status" value="1"/>
</dbReference>
<dbReference type="EC" id="3.2.1.4" evidence="3"/>
<evidence type="ECO:0000256" key="5">
    <source>
        <dbReference type="ARBA" id="ARBA00023001"/>
    </source>
</evidence>
<evidence type="ECO:0000256" key="10">
    <source>
        <dbReference type="SAM" id="SignalP"/>
    </source>
</evidence>
<evidence type="ECO:0000256" key="8">
    <source>
        <dbReference type="ARBA" id="ARBA00023326"/>
    </source>
</evidence>
<evidence type="ECO:0000256" key="3">
    <source>
        <dbReference type="ARBA" id="ARBA00012601"/>
    </source>
</evidence>
<comment type="similarity">
    <text evidence="2">Belongs to the glycosyl hydrolase 45 (cellulase K) family.</text>
</comment>
<proteinExistence type="inferred from homology"/>
<dbReference type="InterPro" id="IPR000334">
    <property type="entry name" value="Glyco_hydro_45"/>
</dbReference>
<name>A0A1M6TCV6_9BACT</name>
<dbReference type="SUPFAM" id="SSF50685">
    <property type="entry name" value="Barwin-like endoglucanases"/>
    <property type="match status" value="1"/>
</dbReference>
<dbReference type="GO" id="GO:0030245">
    <property type="term" value="P:cellulose catabolic process"/>
    <property type="evidence" value="ECO:0007669"/>
    <property type="project" value="UniProtKB-KW"/>
</dbReference>
<feature type="chain" id="PRO_5012522751" description="cellulase" evidence="10">
    <location>
        <begin position="24"/>
        <end position="510"/>
    </location>
</feature>
<evidence type="ECO:0000313" key="12">
    <source>
        <dbReference type="EMBL" id="SHK54656.1"/>
    </source>
</evidence>
<dbReference type="AlphaFoldDB" id="A0A1M6TCV6"/>
<keyword evidence="4 12" id="KW-0378">Hydrolase</keyword>
<evidence type="ECO:0000259" key="11">
    <source>
        <dbReference type="Pfam" id="PF02015"/>
    </source>
</evidence>
<dbReference type="InterPro" id="IPR052288">
    <property type="entry name" value="GH45_Enzymes"/>
</dbReference>
<gene>
    <name evidence="12" type="ORF">SAMN05720469_10972</name>
</gene>
<accession>A0A1M6TCV6</accession>
<keyword evidence="8" id="KW-0624">Polysaccharide degradation</keyword>
<keyword evidence="13" id="KW-1185">Reference proteome</keyword>
<comment type="catalytic activity">
    <reaction evidence="1">
        <text>Endohydrolysis of (1-&gt;4)-beta-D-glucosidic linkages in cellulose, lichenin and cereal beta-D-glucans.</text>
        <dbReference type="EC" id="3.2.1.4"/>
    </reaction>
</comment>
<protein>
    <recommendedName>
        <fullName evidence="3">cellulase</fullName>
        <ecNumber evidence="3">3.2.1.4</ecNumber>
    </recommendedName>
</protein>
<dbReference type="PANTHER" id="PTHR39730">
    <property type="entry name" value="ENDOGLUCANASE 1"/>
    <property type="match status" value="1"/>
</dbReference>
<feature type="compositionally biased region" description="Polar residues" evidence="9">
    <location>
        <begin position="139"/>
        <end position="158"/>
    </location>
</feature>
<feature type="signal peptide" evidence="10">
    <location>
        <begin position="1"/>
        <end position="23"/>
    </location>
</feature>
<evidence type="ECO:0000256" key="7">
    <source>
        <dbReference type="ARBA" id="ARBA00023295"/>
    </source>
</evidence>
<feature type="region of interest" description="Disordered" evidence="9">
    <location>
        <begin position="129"/>
        <end position="200"/>
    </location>
</feature>
<keyword evidence="10" id="KW-0732">Signal</keyword>
<organism evidence="12 13">
    <name type="scientific">Fibrobacter intestinalis</name>
    <dbReference type="NCBI Taxonomy" id="28122"/>
    <lineage>
        <taxon>Bacteria</taxon>
        <taxon>Pseudomonadati</taxon>
        <taxon>Fibrobacterota</taxon>
        <taxon>Fibrobacteria</taxon>
        <taxon>Fibrobacterales</taxon>
        <taxon>Fibrobacteraceae</taxon>
        <taxon>Fibrobacter</taxon>
    </lineage>
</organism>
<evidence type="ECO:0000256" key="4">
    <source>
        <dbReference type="ARBA" id="ARBA00022801"/>
    </source>
</evidence>
<evidence type="ECO:0000256" key="6">
    <source>
        <dbReference type="ARBA" id="ARBA00023277"/>
    </source>
</evidence>
<keyword evidence="7" id="KW-0326">Glycosidase</keyword>
<evidence type="ECO:0000256" key="2">
    <source>
        <dbReference type="ARBA" id="ARBA00007793"/>
    </source>
</evidence>
<dbReference type="PANTHER" id="PTHR39730:SF1">
    <property type="entry name" value="ENDOGLUCANASE 1"/>
    <property type="match status" value="1"/>
</dbReference>
<dbReference type="Proteomes" id="UP000184275">
    <property type="component" value="Unassembled WGS sequence"/>
</dbReference>
<feature type="domain" description="Glycosyl hydrolases family 45 active site" evidence="11">
    <location>
        <begin position="218"/>
        <end position="472"/>
    </location>
</feature>
<dbReference type="GO" id="GO:0008810">
    <property type="term" value="F:cellulase activity"/>
    <property type="evidence" value="ECO:0007669"/>
    <property type="project" value="UniProtKB-EC"/>
</dbReference>
<dbReference type="InterPro" id="IPR036908">
    <property type="entry name" value="RlpA-like_sf"/>
</dbReference>
<feature type="compositionally biased region" description="Low complexity" evidence="9">
    <location>
        <begin position="160"/>
        <end position="195"/>
    </location>
</feature>
<keyword evidence="5" id="KW-0136">Cellulose degradation</keyword>
<evidence type="ECO:0000256" key="9">
    <source>
        <dbReference type="SAM" id="MobiDB-lite"/>
    </source>
</evidence>
<dbReference type="Gene3D" id="2.40.40.10">
    <property type="entry name" value="RlpA-like domain"/>
    <property type="match status" value="1"/>
</dbReference>
<evidence type="ECO:0000256" key="1">
    <source>
        <dbReference type="ARBA" id="ARBA00000966"/>
    </source>
</evidence>
<dbReference type="RefSeq" id="WP_159433692.1">
    <property type="nucleotide sequence ID" value="NZ_FRAW01000009.1"/>
</dbReference>